<evidence type="ECO:0000313" key="5">
    <source>
        <dbReference type="EMBL" id="EKB31677.1"/>
    </source>
</evidence>
<sequence>MNPIRPTLKRALCPENIAVIGASDRTASRGSFVWRAVARSKLLKNAWAINPKYKYIGERPCFSSINEVPGSIDLAVISLRADRILKALIDAGERGVAYALITPDENAYASDATWLTKLQLVADQYGMRLIGPDSLGLMNPGLGVNASYWPNLPRPGNIALITQSGMIGTALLDYAQGAELGFSGVVSTGAAIDVDMPELIDYYANDKNTRVIALHIEGIRRPREFYSSLRAACARKHVVILKAGSGLGYAADRIACFKMGTDAGSEGALAALVERAGATLVPTFEEFTAAVSGFATNRLPRGNRIAVIANGSGFASLTASAAQACGIDLHGLSNATIKDLKTAYPSQQIAVNPVNVGATASPERYRKTLQIVLQDPMIDGALVVVAPSPVTTIDPTLKLLAKTAAGSYKPVITAWVSDRIALSVRKQLRSVPNAPISAIQSPVAAALAFGYLAAEARRRADRLSIPPEWSVELNPAKLAEARAIVNGARLEGRHALSPSETGRLLACFEIPVVPLREVGTLEEAGAAADELGWPVALKVTAPGLRHKSDIGGTVLDIKDRDGLAAAWRSMEESIVNNSPMTPMVGAVVQKMVPHSSVRELHLAIAYDNVLGPVVEFGAGGIGSELYQDKKAALVPINLSEADRLVESTRIARALGTYRGLAPADRTLIAQMLCRLSVLAALIPAIRDLTINPLVWTDGGAAAIDADVNLNEAPVESEPGYPHLTVCAPPWEEGREVVFGGEALTLRTFVQSDFHPLKRFLGRLSEKTFYLRFHTSVHLSDERICELASLDYAREAAWALAKDGEIHAVARWRLTGELGEAEFGIVVEDAWQRRGLARVLMAHIETTASERGVTRLVGHVLKGNEAMQGMMTAMGYTLGEGDSRDTDPWVKDISIPTNLL</sequence>
<dbReference type="Pfam" id="PF00583">
    <property type="entry name" value="Acetyltransf_1"/>
    <property type="match status" value="1"/>
</dbReference>
<accession>K1JVF7</accession>
<proteinExistence type="predicted"/>
<organism evidence="5 6">
    <name type="scientific">Sutterella wadsworthensis 2_1_59BFAA</name>
    <dbReference type="NCBI Taxonomy" id="742823"/>
    <lineage>
        <taxon>Bacteria</taxon>
        <taxon>Pseudomonadati</taxon>
        <taxon>Pseudomonadota</taxon>
        <taxon>Betaproteobacteria</taxon>
        <taxon>Burkholderiales</taxon>
        <taxon>Sutterellaceae</taxon>
        <taxon>Sutterella</taxon>
    </lineage>
</organism>
<dbReference type="eggNOG" id="COG1042">
    <property type="taxonomic scope" value="Bacteria"/>
</dbReference>
<dbReference type="AlphaFoldDB" id="K1JVF7"/>
<dbReference type="GO" id="GO:0005524">
    <property type="term" value="F:ATP binding"/>
    <property type="evidence" value="ECO:0007669"/>
    <property type="project" value="UniProtKB-KW"/>
</dbReference>
<protein>
    <recommendedName>
        <fullName evidence="4">N-acetyltransferase domain-containing protein</fullName>
    </recommendedName>
</protein>
<keyword evidence="2" id="KW-0547">Nucleotide-binding</keyword>
<evidence type="ECO:0000313" key="6">
    <source>
        <dbReference type="Proteomes" id="UP000005835"/>
    </source>
</evidence>
<keyword evidence="6" id="KW-1185">Reference proteome</keyword>
<dbReference type="GO" id="GO:0016747">
    <property type="term" value="F:acyltransferase activity, transferring groups other than amino-acyl groups"/>
    <property type="evidence" value="ECO:0007669"/>
    <property type="project" value="InterPro"/>
</dbReference>
<dbReference type="Gene3D" id="3.30.470.20">
    <property type="entry name" value="ATP-grasp fold, B domain"/>
    <property type="match status" value="1"/>
</dbReference>
<dbReference type="RefSeq" id="WP_005433908.1">
    <property type="nucleotide sequence ID" value="NZ_JH815514.1"/>
</dbReference>
<dbReference type="Pfam" id="PF13607">
    <property type="entry name" value="Succ_CoA_lig"/>
    <property type="match status" value="1"/>
</dbReference>
<dbReference type="PANTHER" id="PTHR43334:SF1">
    <property type="entry name" value="3-HYDROXYPROPIONATE--COA LIGASE [ADP-FORMING]"/>
    <property type="match status" value="1"/>
</dbReference>
<dbReference type="SUPFAM" id="SSF51735">
    <property type="entry name" value="NAD(P)-binding Rossmann-fold domains"/>
    <property type="match status" value="1"/>
</dbReference>
<reference evidence="5 6" key="1">
    <citation type="submission" date="2012-05" db="EMBL/GenBank/DDBJ databases">
        <title>The Genome Sequence of Sutterella wadsworthensis 2_1_59BFAA.</title>
        <authorList>
            <consortium name="The Broad Institute Genome Sequencing Platform"/>
            <person name="Earl A."/>
            <person name="Ward D."/>
            <person name="Feldgarden M."/>
            <person name="Gevers D."/>
            <person name="Daigneault M."/>
            <person name="Strauss J."/>
            <person name="Allen-Vercoe E."/>
            <person name="Walker B."/>
            <person name="Young S.K."/>
            <person name="Zeng Q."/>
            <person name="Gargeya S."/>
            <person name="Fitzgerald M."/>
            <person name="Haas B."/>
            <person name="Abouelleil A."/>
            <person name="Alvarado L."/>
            <person name="Arachchi H.M."/>
            <person name="Berlin A.M."/>
            <person name="Chapman S.B."/>
            <person name="Goldberg J."/>
            <person name="Griggs A."/>
            <person name="Gujja S."/>
            <person name="Hansen M."/>
            <person name="Howarth C."/>
            <person name="Imamovic A."/>
            <person name="Larimer J."/>
            <person name="McCowen C."/>
            <person name="Montmayeur A."/>
            <person name="Murphy C."/>
            <person name="Neiman D."/>
            <person name="Pearson M."/>
            <person name="Priest M."/>
            <person name="Roberts A."/>
            <person name="Saif S."/>
            <person name="Shea T."/>
            <person name="Sisk P."/>
            <person name="Sykes S."/>
            <person name="Wortman J."/>
            <person name="Nusbaum C."/>
            <person name="Birren B."/>
        </authorList>
    </citation>
    <scope>NUCLEOTIDE SEQUENCE [LARGE SCALE GENOMIC DNA]</scope>
    <source>
        <strain evidence="5 6">2_1_59BFAA</strain>
    </source>
</reference>
<dbReference type="Pfam" id="PF13380">
    <property type="entry name" value="CoA_binding_2"/>
    <property type="match status" value="1"/>
</dbReference>
<evidence type="ECO:0000256" key="3">
    <source>
        <dbReference type="ARBA" id="ARBA00022840"/>
    </source>
</evidence>
<dbReference type="InterPro" id="IPR036291">
    <property type="entry name" value="NAD(P)-bd_dom_sf"/>
</dbReference>
<gene>
    <name evidence="5" type="ORF">HMPREF9465_00545</name>
</gene>
<evidence type="ECO:0000256" key="1">
    <source>
        <dbReference type="ARBA" id="ARBA00022598"/>
    </source>
</evidence>
<comment type="caution">
    <text evidence="5">The sequence shown here is derived from an EMBL/GenBank/DDBJ whole genome shotgun (WGS) entry which is preliminary data.</text>
</comment>
<dbReference type="Gene3D" id="3.40.50.261">
    <property type="entry name" value="Succinyl-CoA synthetase domains"/>
    <property type="match status" value="2"/>
</dbReference>
<dbReference type="HOGENOM" id="CLU_007415_0_2_4"/>
<dbReference type="PATRIC" id="fig|742823.3.peg.545"/>
<dbReference type="Gene3D" id="3.40.50.720">
    <property type="entry name" value="NAD(P)-binding Rossmann-like Domain"/>
    <property type="match status" value="1"/>
</dbReference>
<dbReference type="InterPro" id="IPR051538">
    <property type="entry name" value="Acyl-CoA_Synth/Transferase"/>
</dbReference>
<dbReference type="SUPFAM" id="SSF55729">
    <property type="entry name" value="Acyl-CoA N-acyltransferases (Nat)"/>
    <property type="match status" value="1"/>
</dbReference>
<keyword evidence="3" id="KW-0067">ATP-binding</keyword>
<dbReference type="OrthoDB" id="9807426at2"/>
<dbReference type="Gene3D" id="3.40.630.30">
    <property type="match status" value="1"/>
</dbReference>
<dbReference type="PROSITE" id="PS51186">
    <property type="entry name" value="GNAT"/>
    <property type="match status" value="1"/>
</dbReference>
<dbReference type="PANTHER" id="PTHR43334">
    <property type="entry name" value="ACETATE--COA LIGASE [ADP-FORMING]"/>
    <property type="match status" value="1"/>
</dbReference>
<dbReference type="CDD" id="cd04301">
    <property type="entry name" value="NAT_SF"/>
    <property type="match status" value="1"/>
</dbReference>
<dbReference type="GO" id="GO:0016874">
    <property type="term" value="F:ligase activity"/>
    <property type="evidence" value="ECO:0007669"/>
    <property type="project" value="UniProtKB-KW"/>
</dbReference>
<dbReference type="Pfam" id="PF13549">
    <property type="entry name" value="ATP-grasp_5"/>
    <property type="match status" value="1"/>
</dbReference>
<dbReference type="InterPro" id="IPR013815">
    <property type="entry name" value="ATP_grasp_subdomain_1"/>
</dbReference>
<keyword evidence="1" id="KW-0436">Ligase</keyword>
<dbReference type="SMART" id="SM00881">
    <property type="entry name" value="CoA_binding"/>
    <property type="match status" value="1"/>
</dbReference>
<evidence type="ECO:0000256" key="2">
    <source>
        <dbReference type="ARBA" id="ARBA00022741"/>
    </source>
</evidence>
<dbReference type="Gene3D" id="3.30.1490.20">
    <property type="entry name" value="ATP-grasp fold, A domain"/>
    <property type="match status" value="1"/>
</dbReference>
<dbReference type="STRING" id="742823.HMPREF9465_00545"/>
<dbReference type="SUPFAM" id="SSF52210">
    <property type="entry name" value="Succinyl-CoA synthetase domains"/>
    <property type="match status" value="2"/>
</dbReference>
<dbReference type="InterPro" id="IPR032875">
    <property type="entry name" value="Succ_CoA_lig_flav_dom"/>
</dbReference>
<feature type="domain" description="N-acetyltransferase" evidence="4">
    <location>
        <begin position="743"/>
        <end position="895"/>
    </location>
</feature>
<dbReference type="InterPro" id="IPR016181">
    <property type="entry name" value="Acyl_CoA_acyltransferase"/>
</dbReference>
<dbReference type="Proteomes" id="UP000005835">
    <property type="component" value="Unassembled WGS sequence"/>
</dbReference>
<dbReference type="InterPro" id="IPR000182">
    <property type="entry name" value="GNAT_dom"/>
</dbReference>
<dbReference type="InterPro" id="IPR003781">
    <property type="entry name" value="CoA-bd"/>
</dbReference>
<dbReference type="SUPFAM" id="SSF56059">
    <property type="entry name" value="Glutathione synthetase ATP-binding domain-like"/>
    <property type="match status" value="1"/>
</dbReference>
<dbReference type="EMBL" id="ADMG01000017">
    <property type="protein sequence ID" value="EKB31677.1"/>
    <property type="molecule type" value="Genomic_DNA"/>
</dbReference>
<evidence type="ECO:0000259" key="4">
    <source>
        <dbReference type="PROSITE" id="PS51186"/>
    </source>
</evidence>
<name>K1JVF7_9BURK</name>
<dbReference type="InterPro" id="IPR016102">
    <property type="entry name" value="Succinyl-CoA_synth-like"/>
</dbReference>